<keyword evidence="6 9" id="KW-1133">Transmembrane helix</keyword>
<dbReference type="InterPro" id="IPR027417">
    <property type="entry name" value="P-loop_NTPase"/>
</dbReference>
<gene>
    <name evidence="12" type="ORF">CVLEPA_LOCUS18570</name>
</gene>
<feature type="transmembrane region" description="Helical" evidence="9">
    <location>
        <begin position="778"/>
        <end position="796"/>
    </location>
</feature>
<protein>
    <submittedName>
        <fullName evidence="12">Uncharacterized protein</fullName>
    </submittedName>
</protein>
<evidence type="ECO:0000313" key="12">
    <source>
        <dbReference type="EMBL" id="CAK8686636.1"/>
    </source>
</evidence>
<proteinExistence type="inferred from homology"/>
<evidence type="ECO:0000256" key="6">
    <source>
        <dbReference type="ARBA" id="ARBA00022989"/>
    </source>
</evidence>
<evidence type="ECO:0000256" key="5">
    <source>
        <dbReference type="ARBA" id="ARBA00022840"/>
    </source>
</evidence>
<dbReference type="SUPFAM" id="SSF52540">
    <property type="entry name" value="P-loop containing nucleoside triphosphate hydrolases"/>
    <property type="match status" value="2"/>
</dbReference>
<dbReference type="SUPFAM" id="SSF90123">
    <property type="entry name" value="ABC transporter transmembrane region"/>
    <property type="match status" value="2"/>
</dbReference>
<dbReference type="Pfam" id="PF00005">
    <property type="entry name" value="ABC_tran"/>
    <property type="match status" value="2"/>
</dbReference>
<comment type="caution">
    <text evidence="12">The sequence shown here is derived from an EMBL/GenBank/DDBJ whole genome shotgun (WGS) entry which is preliminary data.</text>
</comment>
<keyword evidence="13" id="KW-1185">Reference proteome</keyword>
<evidence type="ECO:0000256" key="3">
    <source>
        <dbReference type="ARBA" id="ARBA00022692"/>
    </source>
</evidence>
<accession>A0ABP0G467</accession>
<name>A0ABP0G467_CLALP</name>
<dbReference type="SMART" id="SM00382">
    <property type="entry name" value="AAA"/>
    <property type="match status" value="2"/>
</dbReference>
<evidence type="ECO:0000259" key="10">
    <source>
        <dbReference type="PROSITE" id="PS50893"/>
    </source>
</evidence>
<dbReference type="InterPro" id="IPR039421">
    <property type="entry name" value="Type_1_exporter"/>
</dbReference>
<organism evidence="12 13">
    <name type="scientific">Clavelina lepadiformis</name>
    <name type="common">Light-bulb sea squirt</name>
    <name type="synonym">Ascidia lepadiformis</name>
    <dbReference type="NCBI Taxonomy" id="159417"/>
    <lineage>
        <taxon>Eukaryota</taxon>
        <taxon>Metazoa</taxon>
        <taxon>Chordata</taxon>
        <taxon>Tunicata</taxon>
        <taxon>Ascidiacea</taxon>
        <taxon>Aplousobranchia</taxon>
        <taxon>Clavelinidae</taxon>
        <taxon>Clavelina</taxon>
    </lineage>
</organism>
<dbReference type="InterPro" id="IPR003439">
    <property type="entry name" value="ABC_transporter-like_ATP-bd"/>
</dbReference>
<dbReference type="InterPro" id="IPR017871">
    <property type="entry name" value="ABC_transporter-like_CS"/>
</dbReference>
<comment type="subcellular location">
    <subcellularLocation>
        <location evidence="1">Membrane</location>
        <topology evidence="1">Multi-pass membrane protein</topology>
    </subcellularLocation>
</comment>
<evidence type="ECO:0000313" key="13">
    <source>
        <dbReference type="Proteomes" id="UP001642483"/>
    </source>
</evidence>
<keyword evidence="5" id="KW-0067">ATP-binding</keyword>
<feature type="transmembrane region" description="Helical" evidence="9">
    <location>
        <begin position="337"/>
        <end position="359"/>
    </location>
</feature>
<evidence type="ECO:0000256" key="1">
    <source>
        <dbReference type="ARBA" id="ARBA00004141"/>
    </source>
</evidence>
<dbReference type="Gene3D" id="1.20.1560.10">
    <property type="entry name" value="ABC transporter type 1, transmembrane domain"/>
    <property type="match status" value="1"/>
</dbReference>
<dbReference type="EMBL" id="CAWYQH010000102">
    <property type="protein sequence ID" value="CAK8686636.1"/>
    <property type="molecule type" value="Genomic_DNA"/>
</dbReference>
<evidence type="ECO:0000256" key="4">
    <source>
        <dbReference type="ARBA" id="ARBA00022741"/>
    </source>
</evidence>
<dbReference type="Gene3D" id="3.40.50.300">
    <property type="entry name" value="P-loop containing nucleotide triphosphate hydrolases"/>
    <property type="match status" value="2"/>
</dbReference>
<dbReference type="PROSITE" id="PS50893">
    <property type="entry name" value="ABC_TRANSPORTER_2"/>
    <property type="match status" value="2"/>
</dbReference>
<sequence>MEKQVSLSPEAQKLLNKEDRSEIWVKRKSQEIAGIEMKQDLNKTEDCVQTDQNDNRANEDKVQPISYFALFRYSNCLDWFLFIIGTVFSLATGAATPILFAVFGDLTTQFTDFGVYSTCFFTYKLCAMQGVINLTEVEWNVTIINVVNNFESNSIDTCVKFVYVACTTFVGAMVYMACWSTLATRQIEKIRLKFFHSVLRQDMTFHDLLSAGKLNNRLNDNMTRIKQGIGDSMGMTLQFTGVLIGCIVVAFIRSWKITLVNLAGVPFLGIVASILFKVNTLYSEKELNAYAKAGSIAEEAFLAIRTVVAFGCQDKMIDRYSSNLHQAKVVGAKKRTLLGLSLGINRFIVFAMYAVSFWYGSILVIDGEIYVGDFVAAFFSVIFVAFSLGLIMKNIEYFTEATSAGAQVFSVIDRKSKIDVFCKDGVKPSEYESSVEVKNVTFKYPSRPKSDVLRNVSFTIPAGKNVAIVGHSGCGKSTILKLIQRFYDIDDGVLSIGGHDVRSLNVRWLREQIGLVSQEPVLFNTTIAENIRWGREDVSDEELIDASKIANAYDFINTLPDKFDTIVGDRGTKMSGGQKQRISIARAVIRNPKILLLDEATSALDAENEALVQSALEKASQDRTTIIIAHRLSTIRGADKIIVLDGGEVKEGGRHEELMEVDDGIYRNLVSTQLIKDQEPALPNDLDISNGNGKINKKQAGDISLEDEQKEDEEDHDMLTDAPFKRLWMLNKPEWLFTAIGCFFAIIAGAGDPLLALVFGEVLKIFTTTNDQLHRARIYSLTMFGLGVSTFFGFWMKSVFLSKSGTGLTERLRKAAFRAILKQDLAFFDEPSNSSGTLSARLSSDAGKVDGCIGTRAGLLCQNFAAVGCAISIAFAFSWQMALLMLAVVPFVALGSMLDMFLITGHNKTQQNTQESAADLASQSIRNIQLVASLTKEAEIYRKYESMQNMSSRRDIKKGLLISVSYGYSQSVILFVFASVFRLGIHLVANGELEFERVFSIILACIFGAMALGQNSAFVPDYAEAKIAAARIIALLDRRPKIDIYSDEGLQPDFCKGAIALKSIKFKYPTRPNMPLFDQLNLTVESGQTLALIGQSGSGKSTTVQLIERFYDVDEGQLLIDGVDVKELNVNWHRQQIGVVSQEPTLFDDTIRANIKLGDCSRDVDDDEMRRVSKIANAHDFIQQLPQKYDTICGEDGSQLSGGQRQRIAIARALLRNTKILLLDEATSALDAESEKIVQAALDQATEGRTCIIIAHRLSTVMNADQIAVIDDGRVVETGTHDQLLALRGAYYRLVNAQLMSEEVTSD</sequence>
<feature type="transmembrane region" description="Helical" evidence="9">
    <location>
        <begin position="371"/>
        <end position="391"/>
    </location>
</feature>
<feature type="region of interest" description="Disordered" evidence="8">
    <location>
        <begin position="681"/>
        <end position="701"/>
    </location>
</feature>
<feature type="transmembrane region" description="Helical" evidence="9">
    <location>
        <begin position="79"/>
        <end position="103"/>
    </location>
</feature>
<feature type="transmembrane region" description="Helical" evidence="9">
    <location>
        <begin position="258"/>
        <end position="276"/>
    </location>
</feature>
<evidence type="ECO:0000256" key="8">
    <source>
        <dbReference type="SAM" id="MobiDB-lite"/>
    </source>
</evidence>
<feature type="transmembrane region" description="Helical" evidence="9">
    <location>
        <begin position="735"/>
        <end position="758"/>
    </location>
</feature>
<evidence type="ECO:0000259" key="11">
    <source>
        <dbReference type="PROSITE" id="PS50929"/>
    </source>
</evidence>
<evidence type="ECO:0000256" key="2">
    <source>
        <dbReference type="ARBA" id="ARBA00007577"/>
    </source>
</evidence>
<keyword evidence="3 9" id="KW-0812">Transmembrane</keyword>
<feature type="transmembrane region" description="Helical" evidence="9">
    <location>
        <begin position="161"/>
        <end position="183"/>
    </location>
</feature>
<dbReference type="PANTHER" id="PTHR43394:SF27">
    <property type="entry name" value="ATP-DEPENDENT TRANSLOCASE ABCB1-LIKE"/>
    <property type="match status" value="1"/>
</dbReference>
<dbReference type="InterPro" id="IPR003593">
    <property type="entry name" value="AAA+_ATPase"/>
</dbReference>
<dbReference type="Pfam" id="PF00664">
    <property type="entry name" value="ABC_membrane"/>
    <property type="match status" value="2"/>
</dbReference>
<keyword evidence="4" id="KW-0547">Nucleotide-binding</keyword>
<dbReference type="CDD" id="cd18578">
    <property type="entry name" value="ABC_6TM_Pgp_ABCB1_D2_like"/>
    <property type="match status" value="1"/>
</dbReference>
<keyword evidence="7 9" id="KW-0472">Membrane</keyword>
<dbReference type="CDD" id="cd03249">
    <property type="entry name" value="ABC_MTABC3_MDL1_MDL2"/>
    <property type="match status" value="2"/>
</dbReference>
<feature type="transmembrane region" description="Helical" evidence="9">
    <location>
        <begin position="883"/>
        <end position="903"/>
    </location>
</feature>
<feature type="domain" description="ABC transporter" evidence="10">
    <location>
        <begin position="1059"/>
        <end position="1297"/>
    </location>
</feature>
<dbReference type="PROSITE" id="PS50929">
    <property type="entry name" value="ABC_TM1F"/>
    <property type="match status" value="2"/>
</dbReference>
<evidence type="ECO:0000256" key="7">
    <source>
        <dbReference type="ARBA" id="ARBA00023136"/>
    </source>
</evidence>
<feature type="domain" description="ABC transporter" evidence="10">
    <location>
        <begin position="435"/>
        <end position="671"/>
    </location>
</feature>
<dbReference type="InterPro" id="IPR036640">
    <property type="entry name" value="ABC1_TM_sf"/>
</dbReference>
<feature type="domain" description="ABC transmembrane type-1" evidence="11">
    <location>
        <begin position="739"/>
        <end position="1024"/>
    </location>
</feature>
<dbReference type="PROSITE" id="PS00211">
    <property type="entry name" value="ABC_TRANSPORTER_1"/>
    <property type="match status" value="2"/>
</dbReference>
<dbReference type="CDD" id="cd18577">
    <property type="entry name" value="ABC_6TM_Pgp_ABCB1_D1_like"/>
    <property type="match status" value="1"/>
</dbReference>
<reference evidence="12 13" key="1">
    <citation type="submission" date="2024-02" db="EMBL/GenBank/DDBJ databases">
        <authorList>
            <person name="Daric V."/>
            <person name="Darras S."/>
        </authorList>
    </citation>
    <scope>NUCLEOTIDE SEQUENCE [LARGE SCALE GENOMIC DNA]</scope>
</reference>
<feature type="domain" description="ABC transmembrane type-1" evidence="11">
    <location>
        <begin position="83"/>
        <end position="400"/>
    </location>
</feature>
<comment type="similarity">
    <text evidence="2">Belongs to the ABC transporter superfamily. ABCB family. Multidrug resistance exporter (TC 3.A.1.201) subfamily.</text>
</comment>
<feature type="transmembrane region" description="Helical" evidence="9">
    <location>
        <begin position="857"/>
        <end position="877"/>
    </location>
</feature>
<feature type="transmembrane region" description="Helical" evidence="9">
    <location>
        <begin position="960"/>
        <end position="985"/>
    </location>
</feature>
<dbReference type="PANTHER" id="PTHR43394">
    <property type="entry name" value="ATP-DEPENDENT PERMEASE MDL1, MITOCHONDRIAL"/>
    <property type="match status" value="1"/>
</dbReference>
<feature type="transmembrane region" description="Helical" evidence="9">
    <location>
        <begin position="232"/>
        <end position="252"/>
    </location>
</feature>
<evidence type="ECO:0000256" key="9">
    <source>
        <dbReference type="SAM" id="Phobius"/>
    </source>
</evidence>
<dbReference type="InterPro" id="IPR011527">
    <property type="entry name" value="ABC1_TM_dom"/>
</dbReference>
<dbReference type="Proteomes" id="UP001642483">
    <property type="component" value="Unassembled WGS sequence"/>
</dbReference>